<dbReference type="Proteomes" id="UP001596494">
    <property type="component" value="Unassembled WGS sequence"/>
</dbReference>
<reference evidence="2" key="1">
    <citation type="journal article" date="2019" name="Int. J. Syst. Evol. Microbiol.">
        <title>The Global Catalogue of Microorganisms (GCM) 10K type strain sequencing project: providing services to taxonomists for standard genome sequencing and annotation.</title>
        <authorList>
            <consortium name="The Broad Institute Genomics Platform"/>
            <consortium name="The Broad Institute Genome Sequencing Center for Infectious Disease"/>
            <person name="Wu L."/>
            <person name="Ma J."/>
        </authorList>
    </citation>
    <scope>NUCLEOTIDE SEQUENCE [LARGE SCALE GENOMIC DNA]</scope>
    <source>
        <strain evidence="2">CCUG 73951</strain>
    </source>
</reference>
<keyword evidence="2" id="KW-1185">Reference proteome</keyword>
<evidence type="ECO:0000313" key="1">
    <source>
        <dbReference type="EMBL" id="MFC7321955.1"/>
    </source>
</evidence>
<gene>
    <name evidence="1" type="ORF">ACFQMN_13795</name>
</gene>
<organism evidence="1 2">
    <name type="scientific">Halobacillus campisalis</name>
    <dbReference type="NCBI Taxonomy" id="435909"/>
    <lineage>
        <taxon>Bacteria</taxon>
        <taxon>Bacillati</taxon>
        <taxon>Bacillota</taxon>
        <taxon>Bacilli</taxon>
        <taxon>Bacillales</taxon>
        <taxon>Bacillaceae</taxon>
        <taxon>Halobacillus</taxon>
    </lineage>
</organism>
<dbReference type="RefSeq" id="WP_289215880.1">
    <property type="nucleotide sequence ID" value="NZ_JAPVRC010000004.1"/>
</dbReference>
<accession>A0ABW2K733</accession>
<sequence>MENVKLGQQVLVGGKYEKVEIIPSEVDEMKRVVKGEIGAKLYKRMGDP</sequence>
<dbReference type="EMBL" id="JBHTBY010000011">
    <property type="protein sequence ID" value="MFC7321955.1"/>
    <property type="molecule type" value="Genomic_DNA"/>
</dbReference>
<proteinExistence type="predicted"/>
<comment type="caution">
    <text evidence="1">The sequence shown here is derived from an EMBL/GenBank/DDBJ whole genome shotgun (WGS) entry which is preliminary data.</text>
</comment>
<protein>
    <submittedName>
        <fullName evidence="1">Uncharacterized protein</fullName>
    </submittedName>
</protein>
<evidence type="ECO:0000313" key="2">
    <source>
        <dbReference type="Proteomes" id="UP001596494"/>
    </source>
</evidence>
<name>A0ABW2K733_9BACI</name>